<evidence type="ECO:0000313" key="3">
    <source>
        <dbReference type="Proteomes" id="UP000199687"/>
    </source>
</evidence>
<evidence type="ECO:0000313" key="2">
    <source>
        <dbReference type="EMBL" id="SER24959.1"/>
    </source>
</evidence>
<keyword evidence="1" id="KW-0472">Membrane</keyword>
<proteinExistence type="predicted"/>
<sequence length="71" mass="8208">MFKSKKVNNALKLGLLWLLYITLLYIFINTNLEGTLLMAAFVITTLVFVAATVWFVRKVIKKPGYREGKER</sequence>
<feature type="transmembrane region" description="Helical" evidence="1">
    <location>
        <begin position="9"/>
        <end position="28"/>
    </location>
</feature>
<dbReference type="EMBL" id="FOGL01000002">
    <property type="protein sequence ID" value="SER24959.1"/>
    <property type="molecule type" value="Genomic_DNA"/>
</dbReference>
<protein>
    <submittedName>
        <fullName evidence="2">Uncharacterized protein</fullName>
    </submittedName>
</protein>
<reference evidence="2 3" key="1">
    <citation type="submission" date="2016-10" db="EMBL/GenBank/DDBJ databases">
        <authorList>
            <person name="de Groot N.N."/>
        </authorList>
    </citation>
    <scope>NUCLEOTIDE SEQUENCE [LARGE SCALE GENOMIC DNA]</scope>
    <source>
        <strain evidence="2 3">CGMCC 1.7727</strain>
    </source>
</reference>
<gene>
    <name evidence="2" type="ORF">SAMN04487944_10264</name>
</gene>
<keyword evidence="3" id="KW-1185">Reference proteome</keyword>
<name>A0A1H9MN63_9BACI</name>
<feature type="transmembrane region" description="Helical" evidence="1">
    <location>
        <begin position="34"/>
        <end position="56"/>
    </location>
</feature>
<accession>A0A1H9MN63</accession>
<dbReference type="Proteomes" id="UP000199687">
    <property type="component" value="Unassembled WGS sequence"/>
</dbReference>
<evidence type="ECO:0000256" key="1">
    <source>
        <dbReference type="SAM" id="Phobius"/>
    </source>
</evidence>
<keyword evidence="1" id="KW-1133">Transmembrane helix</keyword>
<organism evidence="2 3">
    <name type="scientific">Gracilibacillus ureilyticus</name>
    <dbReference type="NCBI Taxonomy" id="531814"/>
    <lineage>
        <taxon>Bacteria</taxon>
        <taxon>Bacillati</taxon>
        <taxon>Bacillota</taxon>
        <taxon>Bacilli</taxon>
        <taxon>Bacillales</taxon>
        <taxon>Bacillaceae</taxon>
        <taxon>Gracilibacillus</taxon>
    </lineage>
</organism>
<dbReference type="AlphaFoldDB" id="A0A1H9MN63"/>
<keyword evidence="1" id="KW-0812">Transmembrane</keyword>